<accession>A0A7K1LIA6</accession>
<feature type="region of interest" description="Disordered" evidence="2">
    <location>
        <begin position="159"/>
        <end position="212"/>
    </location>
</feature>
<keyword evidence="3" id="KW-1133">Transmembrane helix</keyword>
<dbReference type="EMBL" id="WOGT01000003">
    <property type="protein sequence ID" value="MUN54924.1"/>
    <property type="molecule type" value="Genomic_DNA"/>
</dbReference>
<feature type="coiled-coil region" evidence="1">
    <location>
        <begin position="117"/>
        <end position="151"/>
    </location>
</feature>
<feature type="compositionally biased region" description="Polar residues" evidence="2">
    <location>
        <begin position="203"/>
        <end position="212"/>
    </location>
</feature>
<evidence type="ECO:0000313" key="4">
    <source>
        <dbReference type="EMBL" id="MUN54924.1"/>
    </source>
</evidence>
<name>A0A7K1LIA6_9MICC</name>
<keyword evidence="1" id="KW-0175">Coiled coil</keyword>
<evidence type="ECO:0000256" key="1">
    <source>
        <dbReference type="SAM" id="Coils"/>
    </source>
</evidence>
<evidence type="ECO:0000313" key="5">
    <source>
        <dbReference type="Proteomes" id="UP000462152"/>
    </source>
</evidence>
<reference evidence="4 5" key="1">
    <citation type="submission" date="2019-12" db="EMBL/GenBank/DDBJ databases">
        <authorList>
            <person name="Li J."/>
            <person name="Shi Y."/>
            <person name="Xu G."/>
            <person name="Xiao D."/>
            <person name="Ran X."/>
        </authorList>
    </citation>
    <scope>NUCLEOTIDE SEQUENCE [LARGE SCALE GENOMIC DNA]</scope>
    <source>
        <strain evidence="4 5">JCM 15915</strain>
    </source>
</reference>
<dbReference type="OrthoDB" id="5187715at2"/>
<feature type="transmembrane region" description="Helical" evidence="3">
    <location>
        <begin position="97"/>
        <end position="118"/>
    </location>
</feature>
<feature type="compositionally biased region" description="Polar residues" evidence="2">
    <location>
        <begin position="16"/>
        <end position="26"/>
    </location>
</feature>
<keyword evidence="3" id="KW-0472">Membrane</keyword>
<dbReference type="RefSeq" id="WP_129315039.1">
    <property type="nucleotide sequence ID" value="NZ_NOIQ01000003.1"/>
</dbReference>
<dbReference type="InterPro" id="IPR007060">
    <property type="entry name" value="FtsL/DivIC"/>
</dbReference>
<proteinExistence type="predicted"/>
<feature type="region of interest" description="Disordered" evidence="2">
    <location>
        <begin position="1"/>
        <end position="82"/>
    </location>
</feature>
<evidence type="ECO:0000256" key="3">
    <source>
        <dbReference type="SAM" id="Phobius"/>
    </source>
</evidence>
<dbReference type="Pfam" id="PF04977">
    <property type="entry name" value="DivIC"/>
    <property type="match status" value="1"/>
</dbReference>
<keyword evidence="3" id="KW-0812">Transmembrane</keyword>
<organism evidence="4 5">
    <name type="scientific">Rothia koreensis</name>
    <dbReference type="NCBI Taxonomy" id="592378"/>
    <lineage>
        <taxon>Bacteria</taxon>
        <taxon>Bacillati</taxon>
        <taxon>Actinomycetota</taxon>
        <taxon>Actinomycetes</taxon>
        <taxon>Micrococcales</taxon>
        <taxon>Micrococcaceae</taxon>
        <taxon>Rothia</taxon>
    </lineage>
</organism>
<comment type="caution">
    <text evidence="4">The sequence shown here is derived from an EMBL/GenBank/DDBJ whole genome shotgun (WGS) entry which is preliminary data.</text>
</comment>
<gene>
    <name evidence="4" type="ORF">GMA10_06810</name>
</gene>
<evidence type="ECO:0000256" key="2">
    <source>
        <dbReference type="SAM" id="MobiDB-lite"/>
    </source>
</evidence>
<sequence>MKNPFSAVSRRLRSGQARSEGTSTGDPAQDPETPGAGGSTAKEPFGFGSWRQRRVVERADEEDAATSDENQMGREDWSDVEEAPEPVAARSFSGRTVLLLLIVLALVVPLAPTVHRYFAQQAEINSLEQQISGLKDEQKDLKDQKDRWNDDDYVRQQARERLSYVSPGETPYIVTGKDKTSDQADDSSAEAVISSPPSWGENLWSSLSQSAE</sequence>
<dbReference type="AlphaFoldDB" id="A0A7K1LIA6"/>
<dbReference type="Proteomes" id="UP000462152">
    <property type="component" value="Unassembled WGS sequence"/>
</dbReference>
<keyword evidence="5" id="KW-1185">Reference proteome</keyword>
<protein>
    <submittedName>
        <fullName evidence="4">Septum formation initiator family protein</fullName>
    </submittedName>
</protein>